<dbReference type="InterPro" id="IPR032675">
    <property type="entry name" value="LRR_dom_sf"/>
</dbReference>
<keyword evidence="19" id="KW-0325">Glycoprotein</keyword>
<evidence type="ECO:0000256" key="3">
    <source>
        <dbReference type="ARBA" id="ARBA00008684"/>
    </source>
</evidence>
<keyword evidence="14 26" id="KW-0418">Kinase</keyword>
<dbReference type="SUPFAM" id="SSF56112">
    <property type="entry name" value="Protein kinase-like (PK-like)"/>
    <property type="match status" value="1"/>
</dbReference>
<evidence type="ECO:0000256" key="11">
    <source>
        <dbReference type="ARBA" id="ARBA00022729"/>
    </source>
</evidence>
<evidence type="ECO:0000256" key="21">
    <source>
        <dbReference type="ARBA" id="ARBA00048679"/>
    </source>
</evidence>
<dbReference type="PANTHER" id="PTHR48056">
    <property type="entry name" value="LRR RECEPTOR-LIKE SERINE/THREONINE-PROTEIN KINASE-RELATED"/>
    <property type="match status" value="1"/>
</dbReference>
<dbReference type="InterPro" id="IPR003591">
    <property type="entry name" value="Leu-rich_rpt_typical-subtyp"/>
</dbReference>
<dbReference type="GO" id="GO:0005886">
    <property type="term" value="C:plasma membrane"/>
    <property type="evidence" value="ECO:0007669"/>
    <property type="project" value="UniProtKB-SubCell"/>
</dbReference>
<dbReference type="InterPro" id="IPR001611">
    <property type="entry name" value="Leu-rich_rpt"/>
</dbReference>
<dbReference type="InterPro" id="IPR008271">
    <property type="entry name" value="Ser/Thr_kinase_AS"/>
</dbReference>
<dbReference type="InterPro" id="IPR011009">
    <property type="entry name" value="Kinase-like_dom_sf"/>
</dbReference>
<reference evidence="26 27" key="1">
    <citation type="submission" date="2019-09" db="EMBL/GenBank/DDBJ databases">
        <authorList>
            <person name="Ou C."/>
        </authorList>
    </citation>
    <scope>NUCLEOTIDE SEQUENCE [LARGE SCALE GENOMIC DNA]</scope>
    <source>
        <strain evidence="26">S2</strain>
        <tissue evidence="26">Leaf</tissue>
    </source>
</reference>
<dbReference type="InterPro" id="IPR000719">
    <property type="entry name" value="Prot_kinase_dom"/>
</dbReference>
<dbReference type="Gene3D" id="1.10.510.10">
    <property type="entry name" value="Transferase(Phosphotransferase) domain 1"/>
    <property type="match status" value="1"/>
</dbReference>
<reference evidence="27" key="2">
    <citation type="submission" date="2019-10" db="EMBL/GenBank/DDBJ databases">
        <title>A de novo genome assembly of a pear dwarfing rootstock.</title>
        <authorList>
            <person name="Wang F."/>
            <person name="Wang J."/>
            <person name="Li S."/>
            <person name="Zhang Y."/>
            <person name="Fang M."/>
            <person name="Ma L."/>
            <person name="Zhao Y."/>
            <person name="Jiang S."/>
        </authorList>
    </citation>
    <scope>NUCLEOTIDE SEQUENCE [LARGE SCALE GENOMIC DNA]</scope>
</reference>
<evidence type="ECO:0000256" key="16">
    <source>
        <dbReference type="ARBA" id="ARBA00022989"/>
    </source>
</evidence>
<evidence type="ECO:0000256" key="1">
    <source>
        <dbReference type="ARBA" id="ARBA00004162"/>
    </source>
</evidence>
<dbReference type="FunFam" id="3.30.200.20:FF:000432">
    <property type="entry name" value="LRR receptor-like serine/threonine-protein kinase EFR"/>
    <property type="match status" value="1"/>
</dbReference>
<evidence type="ECO:0000256" key="13">
    <source>
        <dbReference type="ARBA" id="ARBA00022741"/>
    </source>
</evidence>
<dbReference type="SUPFAM" id="SSF52058">
    <property type="entry name" value="L domain-like"/>
    <property type="match status" value="2"/>
</dbReference>
<keyword evidence="8" id="KW-0433">Leucine-rich repeat</keyword>
<keyword evidence="10 23" id="KW-0812">Transmembrane</keyword>
<evidence type="ECO:0000256" key="2">
    <source>
        <dbReference type="ARBA" id="ARBA00004479"/>
    </source>
</evidence>
<organism evidence="26 27">
    <name type="scientific">Pyrus ussuriensis x Pyrus communis</name>
    <dbReference type="NCBI Taxonomy" id="2448454"/>
    <lineage>
        <taxon>Eukaryota</taxon>
        <taxon>Viridiplantae</taxon>
        <taxon>Streptophyta</taxon>
        <taxon>Embryophyta</taxon>
        <taxon>Tracheophyta</taxon>
        <taxon>Spermatophyta</taxon>
        <taxon>Magnoliopsida</taxon>
        <taxon>eudicotyledons</taxon>
        <taxon>Gunneridae</taxon>
        <taxon>Pentapetalae</taxon>
        <taxon>rosids</taxon>
        <taxon>fabids</taxon>
        <taxon>Rosales</taxon>
        <taxon>Rosaceae</taxon>
        <taxon>Amygdaloideae</taxon>
        <taxon>Maleae</taxon>
        <taxon>Pyrus</taxon>
    </lineage>
</organism>
<evidence type="ECO:0000256" key="24">
    <source>
        <dbReference type="SAM" id="SignalP"/>
    </source>
</evidence>
<keyword evidence="5" id="KW-1003">Cell membrane</keyword>
<dbReference type="InterPro" id="IPR055414">
    <property type="entry name" value="LRR_R13L4/SHOC2-like"/>
</dbReference>
<keyword evidence="16 23" id="KW-1133">Transmembrane helix</keyword>
<keyword evidence="11 24" id="KW-0732">Signal</keyword>
<feature type="chain" id="PRO_5024361501" description="non-specific serine/threonine protein kinase" evidence="24">
    <location>
        <begin position="24"/>
        <end position="1049"/>
    </location>
</feature>
<evidence type="ECO:0000256" key="12">
    <source>
        <dbReference type="ARBA" id="ARBA00022737"/>
    </source>
</evidence>
<keyword evidence="12" id="KW-0677">Repeat</keyword>
<dbReference type="Pfam" id="PF00560">
    <property type="entry name" value="LRR_1"/>
    <property type="match status" value="6"/>
</dbReference>
<dbReference type="Gene3D" id="3.30.200.20">
    <property type="entry name" value="Phosphorylase Kinase, domain 1"/>
    <property type="match status" value="1"/>
</dbReference>
<dbReference type="Pfam" id="PF23598">
    <property type="entry name" value="LRR_14"/>
    <property type="match status" value="1"/>
</dbReference>
<proteinExistence type="inferred from homology"/>
<accession>A0A5N5F4B3</accession>
<gene>
    <name evidence="26" type="ORF">D8674_031552</name>
</gene>
<dbReference type="FunFam" id="1.10.510.10:FF:000358">
    <property type="entry name" value="Putative leucine-rich repeat receptor-like serine/threonine-protein kinase"/>
    <property type="match status" value="1"/>
</dbReference>
<evidence type="ECO:0000256" key="17">
    <source>
        <dbReference type="ARBA" id="ARBA00023136"/>
    </source>
</evidence>
<dbReference type="Pfam" id="PF07714">
    <property type="entry name" value="PK_Tyr_Ser-Thr"/>
    <property type="match status" value="1"/>
</dbReference>
<dbReference type="GO" id="GO:0033612">
    <property type="term" value="F:receptor serine/threonine kinase binding"/>
    <property type="evidence" value="ECO:0007669"/>
    <property type="project" value="TreeGrafter"/>
</dbReference>
<dbReference type="InterPro" id="IPR050647">
    <property type="entry name" value="Plant_LRR-RLKs"/>
</dbReference>
<dbReference type="SMART" id="SM00220">
    <property type="entry name" value="S_TKc"/>
    <property type="match status" value="1"/>
</dbReference>
<evidence type="ECO:0000256" key="7">
    <source>
        <dbReference type="ARBA" id="ARBA00022553"/>
    </source>
</evidence>
<dbReference type="GO" id="GO:0004674">
    <property type="term" value="F:protein serine/threonine kinase activity"/>
    <property type="evidence" value="ECO:0007669"/>
    <property type="project" value="UniProtKB-KW"/>
</dbReference>
<name>A0A5N5F4B3_9ROSA</name>
<dbReference type="FunFam" id="3.80.10.10:FF:000288">
    <property type="entry name" value="LRR receptor-like serine/threonine-protein kinase EFR"/>
    <property type="match status" value="1"/>
</dbReference>
<dbReference type="SMART" id="SM00369">
    <property type="entry name" value="LRR_TYP"/>
    <property type="match status" value="6"/>
</dbReference>
<protein>
    <recommendedName>
        <fullName evidence="4">non-specific serine/threonine protein kinase</fullName>
        <ecNumber evidence="4">2.7.11.1</ecNumber>
    </recommendedName>
</protein>
<comment type="subcellular location">
    <subcellularLocation>
        <location evidence="1">Cell membrane</location>
        <topology evidence="1">Single-pass membrane protein</topology>
    </subcellularLocation>
    <subcellularLocation>
        <location evidence="2">Membrane</location>
        <topology evidence="2">Single-pass type I membrane protein</topology>
    </subcellularLocation>
</comment>
<evidence type="ECO:0000259" key="25">
    <source>
        <dbReference type="PROSITE" id="PS50011"/>
    </source>
</evidence>
<keyword evidence="15 22" id="KW-0067">ATP-binding</keyword>
<feature type="transmembrane region" description="Helical" evidence="23">
    <location>
        <begin position="653"/>
        <end position="675"/>
    </location>
</feature>
<dbReference type="AlphaFoldDB" id="A0A5N5F4B3"/>
<evidence type="ECO:0000256" key="5">
    <source>
        <dbReference type="ARBA" id="ARBA00022475"/>
    </source>
</evidence>
<comment type="caution">
    <text evidence="26">The sequence shown here is derived from an EMBL/GenBank/DDBJ whole genome shotgun (WGS) entry which is preliminary data.</text>
</comment>
<dbReference type="GO" id="GO:0005524">
    <property type="term" value="F:ATP binding"/>
    <property type="evidence" value="ECO:0007669"/>
    <property type="project" value="UniProtKB-UniRule"/>
</dbReference>
<evidence type="ECO:0000313" key="26">
    <source>
        <dbReference type="EMBL" id="KAB2596102.1"/>
    </source>
</evidence>
<dbReference type="InterPro" id="IPR001245">
    <property type="entry name" value="Ser-Thr/Tyr_kinase_cat_dom"/>
</dbReference>
<keyword evidence="6" id="KW-0723">Serine/threonine-protein kinase</keyword>
<dbReference type="PROSITE" id="PS50011">
    <property type="entry name" value="PROTEIN_KINASE_DOM"/>
    <property type="match status" value="1"/>
</dbReference>
<evidence type="ECO:0000256" key="23">
    <source>
        <dbReference type="SAM" id="Phobius"/>
    </source>
</evidence>
<keyword evidence="17 23" id="KW-0472">Membrane</keyword>
<dbReference type="Gene3D" id="3.80.10.10">
    <property type="entry name" value="Ribonuclease Inhibitor"/>
    <property type="match status" value="3"/>
</dbReference>
<dbReference type="PANTHER" id="PTHR48056:SF89">
    <property type="entry name" value="OS06G0585982 PROTEIN"/>
    <property type="match status" value="1"/>
</dbReference>
<evidence type="ECO:0000256" key="15">
    <source>
        <dbReference type="ARBA" id="ARBA00022840"/>
    </source>
</evidence>
<evidence type="ECO:0000313" key="27">
    <source>
        <dbReference type="Proteomes" id="UP000327157"/>
    </source>
</evidence>
<keyword evidence="27" id="KW-1185">Reference proteome</keyword>
<evidence type="ECO:0000256" key="6">
    <source>
        <dbReference type="ARBA" id="ARBA00022527"/>
    </source>
</evidence>
<feature type="signal peptide" evidence="24">
    <location>
        <begin position="1"/>
        <end position="23"/>
    </location>
</feature>
<evidence type="ECO:0000256" key="10">
    <source>
        <dbReference type="ARBA" id="ARBA00022692"/>
    </source>
</evidence>
<evidence type="ECO:0000256" key="22">
    <source>
        <dbReference type="PROSITE-ProRule" id="PRU10141"/>
    </source>
</evidence>
<feature type="binding site" evidence="22">
    <location>
        <position position="750"/>
    </location>
    <ligand>
        <name>ATP</name>
        <dbReference type="ChEBI" id="CHEBI:30616"/>
    </ligand>
</feature>
<keyword evidence="18 26" id="KW-0675">Receptor</keyword>
<evidence type="ECO:0000256" key="14">
    <source>
        <dbReference type="ARBA" id="ARBA00022777"/>
    </source>
</evidence>
<dbReference type="Pfam" id="PF08263">
    <property type="entry name" value="LRRNT_2"/>
    <property type="match status" value="1"/>
</dbReference>
<evidence type="ECO:0000256" key="4">
    <source>
        <dbReference type="ARBA" id="ARBA00012513"/>
    </source>
</evidence>
<dbReference type="PROSITE" id="PS00108">
    <property type="entry name" value="PROTEIN_KINASE_ST"/>
    <property type="match status" value="1"/>
</dbReference>
<keyword evidence="7" id="KW-0597">Phosphoprotein</keyword>
<evidence type="ECO:0000256" key="9">
    <source>
        <dbReference type="ARBA" id="ARBA00022679"/>
    </source>
</evidence>
<comment type="catalytic activity">
    <reaction evidence="20">
        <text>L-threonyl-[protein] + ATP = O-phospho-L-threonyl-[protein] + ADP + H(+)</text>
        <dbReference type="Rhea" id="RHEA:46608"/>
        <dbReference type="Rhea" id="RHEA-COMP:11060"/>
        <dbReference type="Rhea" id="RHEA-COMP:11605"/>
        <dbReference type="ChEBI" id="CHEBI:15378"/>
        <dbReference type="ChEBI" id="CHEBI:30013"/>
        <dbReference type="ChEBI" id="CHEBI:30616"/>
        <dbReference type="ChEBI" id="CHEBI:61977"/>
        <dbReference type="ChEBI" id="CHEBI:456216"/>
        <dbReference type="EC" id="2.7.11.1"/>
    </reaction>
</comment>
<feature type="domain" description="Protein kinase" evidence="25">
    <location>
        <begin position="721"/>
        <end position="1036"/>
    </location>
</feature>
<dbReference type="Proteomes" id="UP000327157">
    <property type="component" value="Chromosome 7"/>
</dbReference>
<dbReference type="InterPro" id="IPR017441">
    <property type="entry name" value="Protein_kinase_ATP_BS"/>
</dbReference>
<reference evidence="26 27" key="3">
    <citation type="submission" date="2019-11" db="EMBL/GenBank/DDBJ databases">
        <title>A de novo genome assembly of a pear dwarfing rootstock.</title>
        <authorList>
            <person name="Wang F."/>
            <person name="Wang J."/>
            <person name="Li S."/>
            <person name="Zhang Y."/>
            <person name="Fang M."/>
            <person name="Ma L."/>
            <person name="Zhao Y."/>
            <person name="Jiang S."/>
        </authorList>
    </citation>
    <scope>NUCLEOTIDE SEQUENCE [LARGE SCALE GENOMIC DNA]</scope>
    <source>
        <strain evidence="26">S2</strain>
        <tissue evidence="26">Leaf</tissue>
    </source>
</reference>
<dbReference type="FunFam" id="3.80.10.10:FF:000095">
    <property type="entry name" value="LRR receptor-like serine/threonine-protein kinase GSO1"/>
    <property type="match status" value="1"/>
</dbReference>
<dbReference type="PROSITE" id="PS00107">
    <property type="entry name" value="PROTEIN_KINASE_ATP"/>
    <property type="match status" value="1"/>
</dbReference>
<keyword evidence="13 22" id="KW-0547">Nucleotide-binding</keyword>
<sequence length="1049" mass="115409">MEFPGILLTTWFIFVQLFLFTSASSSLLVGNEVDRLSLLAFKAEITNDPLGILSSWSSSLHFYYWHGITCGRRHKRVMVLDHQSSRLVGSLSPHIGNLSFLRELYLPNNSFSGTIPPEIGRLFRLQQLHLQNNSFSGHIPFNVSRCSNLRYLALYGNALSGELSTEIGSLAKLEVLLLGRNSFSGKIPSSFGNLSSLQVLSAAQNNLQGGIPNSLGQLKSLKFISLGSNYLTGTIPPSIYNLSSITIISVLQNQLDGTLPPGLGHTIFPNLEDFRFHFNQFTGPIPTTISNASNLAIFGISENKFTGRIPSLARMSNLFRLEIDANNLGNNEIGDLDFLSSLVNCTNLEHLDISSNHFGGVLPESVSNLSIKLEAMEMGWNQIRGSIPSEIGNFVNLGSLHFEENLLRGPIPSSISKLDKLVYLYLDHNELSGTIPPSIGNLSSLEVLDLMSNFLQGRTPQGLGNCWRLIGLHLSQNNLSGPIPLQVLSALTHVVDLDLSRNQLTGSIPLEVGNMDSLDTLDLSANVLSGEVPGILGRCMGLRSLYLSGNLFQGTIPQSLSTLRGIENLDLSRNNLSGGIPNYLGSFRFLQNLNLSHNDLEGAVPTEGIFTNRTAFYIKGNIRLCGGIPELQLPICNSSNSNNKQDIFLWQKVLISIACGIGIGVILLLCFILLYPARKALRFVLLYLSSKARSKLTLGSSWDVSLLKVSYGDLLKATNGFSSRNLIGAGSFGSVYRGILNQEERIVAVKVLSAHRSRESFMVECETLKYIRHRNLVKLLTVCVSIDFQGNDFIALVYEFMTNGNLEEWLHFSAHRLPGAPIVQGRLNLTQRVNIAIDIANALNYLHNHSHMPIVHCDLKPSNVLLEGDMTARVADFGLARYLPDASCSLPSQRSTANVINSSIGYIAPEYGMGNEVSTYGDVYSYGILLLEMLTGKRLTDEMFKDDLNLHNFVRIALPELVEEICDPVLLQIKESSTHSIASNGRNQVQDDQRQRVRKCLVIMARIGVACSADLPRERMDIGHVVEGLCLARDVLTGTSIRRNHMITA</sequence>
<dbReference type="EMBL" id="SMOL01000781">
    <property type="protein sequence ID" value="KAB2596102.1"/>
    <property type="molecule type" value="Genomic_DNA"/>
</dbReference>
<evidence type="ECO:0000256" key="18">
    <source>
        <dbReference type="ARBA" id="ARBA00023170"/>
    </source>
</evidence>
<dbReference type="EC" id="2.7.11.1" evidence="4"/>
<comment type="catalytic activity">
    <reaction evidence="21">
        <text>L-seryl-[protein] + ATP = O-phospho-L-seryl-[protein] + ADP + H(+)</text>
        <dbReference type="Rhea" id="RHEA:17989"/>
        <dbReference type="Rhea" id="RHEA-COMP:9863"/>
        <dbReference type="Rhea" id="RHEA-COMP:11604"/>
        <dbReference type="ChEBI" id="CHEBI:15378"/>
        <dbReference type="ChEBI" id="CHEBI:29999"/>
        <dbReference type="ChEBI" id="CHEBI:30616"/>
        <dbReference type="ChEBI" id="CHEBI:83421"/>
        <dbReference type="ChEBI" id="CHEBI:456216"/>
        <dbReference type="EC" id="2.7.11.1"/>
    </reaction>
</comment>
<dbReference type="SMART" id="SM00365">
    <property type="entry name" value="LRR_SD22"/>
    <property type="match status" value="4"/>
</dbReference>
<dbReference type="InterPro" id="IPR013210">
    <property type="entry name" value="LRR_N_plant-typ"/>
</dbReference>
<evidence type="ECO:0000256" key="8">
    <source>
        <dbReference type="ARBA" id="ARBA00022614"/>
    </source>
</evidence>
<evidence type="ECO:0000256" key="20">
    <source>
        <dbReference type="ARBA" id="ARBA00047899"/>
    </source>
</evidence>
<evidence type="ECO:0000256" key="19">
    <source>
        <dbReference type="ARBA" id="ARBA00023180"/>
    </source>
</evidence>
<comment type="similarity">
    <text evidence="3">Belongs to the protein kinase superfamily. Ser/Thr protein kinase family.</text>
</comment>
<dbReference type="OrthoDB" id="676979at2759"/>
<keyword evidence="9" id="KW-0808">Transferase</keyword>